<evidence type="ECO:0000256" key="1">
    <source>
        <dbReference type="SAM" id="Phobius"/>
    </source>
</evidence>
<gene>
    <name evidence="2" type="ORF">BF_0364</name>
</gene>
<keyword evidence="1" id="KW-0472">Membrane</keyword>
<feature type="transmembrane region" description="Helical" evidence="1">
    <location>
        <begin position="25"/>
        <end position="46"/>
    </location>
</feature>
<keyword evidence="3" id="KW-1185">Reference proteome</keyword>
<keyword evidence="1" id="KW-0812">Transmembrane</keyword>
<dbReference type="Proteomes" id="UP000221837">
    <property type="component" value="Genome"/>
</dbReference>
<name>A0A1S6UBT0_9CAUD</name>
<organism evidence="2 3">
    <name type="scientific">Serratia phage BF</name>
    <dbReference type="NCBI Taxonomy" id="1962671"/>
    <lineage>
        <taxon>Viruses</taxon>
        <taxon>Duplodnaviria</taxon>
        <taxon>Heunggongvirae</taxon>
        <taxon>Uroviricota</taxon>
        <taxon>Caudoviricetes</taxon>
        <taxon>Eneladusvirus</taxon>
        <taxon>Eneladusvirus BF</taxon>
    </lineage>
</organism>
<evidence type="ECO:0000313" key="3">
    <source>
        <dbReference type="Proteomes" id="UP000221837"/>
    </source>
</evidence>
<proteinExistence type="predicted"/>
<sequence length="78" mass="9294">MNSSQLKQVKVAVSMYKTDPERLKLLYMSGRLRLCYIAMFILYLHYIQQRTFENIRSDYSWGSTEKLICDLFIDGDDE</sequence>
<keyword evidence="1" id="KW-1133">Transmembrane helix</keyword>
<protein>
    <submittedName>
        <fullName evidence="2">Uncharacterized protein</fullName>
    </submittedName>
</protein>
<dbReference type="EMBL" id="KY630187">
    <property type="protein sequence ID" value="AQW88889.1"/>
    <property type="molecule type" value="Genomic_DNA"/>
</dbReference>
<reference evidence="2" key="1">
    <citation type="submission" date="2017-02" db="EMBL/GenBank/DDBJ databases">
        <title>Genome sequence of Serratia marcescens phage BF.</title>
        <authorList>
            <person name="Casey E."/>
            <person name="Fitzgerald B."/>
            <person name="Mahony J."/>
            <person name="Lugli G."/>
            <person name="Ventura M."/>
            <person name="van Sinderen D."/>
        </authorList>
    </citation>
    <scope>NUCLEOTIDE SEQUENCE [LARGE SCALE GENOMIC DNA]</scope>
</reference>
<accession>A0A1S6UBT0</accession>
<evidence type="ECO:0000313" key="2">
    <source>
        <dbReference type="EMBL" id="AQW88889.1"/>
    </source>
</evidence>